<gene>
    <name evidence="2" type="ORF">UTRI_02667</name>
</gene>
<evidence type="ECO:0000256" key="1">
    <source>
        <dbReference type="SAM" id="SignalP"/>
    </source>
</evidence>
<sequence>MKVLFFSLALTTAFLGMVRGYITFNSLCGDAPTAPAGTHWACFQLTGPSPLDATGPGKYTREGVTNVAVWLEKPTDWVTLNLGDRTVHVTYKTQDGCVSIVGGIRVPGSKGVACKGVPLYSI</sequence>
<protein>
    <submittedName>
        <fullName evidence="2">Uncharacterized protein</fullName>
    </submittedName>
</protein>
<accession>A0A5C3EPQ2</accession>
<organism evidence="2 3">
    <name type="scientific">Ustilago trichophora</name>
    <dbReference type="NCBI Taxonomy" id="86804"/>
    <lineage>
        <taxon>Eukaryota</taxon>
        <taxon>Fungi</taxon>
        <taxon>Dikarya</taxon>
        <taxon>Basidiomycota</taxon>
        <taxon>Ustilaginomycotina</taxon>
        <taxon>Ustilaginomycetes</taxon>
        <taxon>Ustilaginales</taxon>
        <taxon>Ustilaginaceae</taxon>
        <taxon>Ustilago</taxon>
    </lineage>
</organism>
<keyword evidence="1" id="KW-0732">Signal</keyword>
<dbReference type="EMBL" id="OOIN01000043">
    <property type="protein sequence ID" value="SPO32110.1"/>
    <property type="molecule type" value="Genomic_DNA"/>
</dbReference>
<name>A0A5C3EPQ2_9BASI</name>
<reference evidence="2 3" key="1">
    <citation type="submission" date="2018-03" db="EMBL/GenBank/DDBJ databases">
        <authorList>
            <person name="Guldener U."/>
        </authorList>
    </citation>
    <scope>NUCLEOTIDE SEQUENCE [LARGE SCALE GENOMIC DNA]</scope>
    <source>
        <strain evidence="2 3">NBRC100155</strain>
    </source>
</reference>
<dbReference type="AlphaFoldDB" id="A0A5C3EPQ2"/>
<evidence type="ECO:0000313" key="3">
    <source>
        <dbReference type="Proteomes" id="UP000324022"/>
    </source>
</evidence>
<proteinExistence type="predicted"/>
<keyword evidence="3" id="KW-1185">Reference proteome</keyword>
<dbReference type="Proteomes" id="UP000324022">
    <property type="component" value="Unassembled WGS sequence"/>
</dbReference>
<evidence type="ECO:0000313" key="2">
    <source>
        <dbReference type="EMBL" id="SPO32110.1"/>
    </source>
</evidence>
<feature type="signal peptide" evidence="1">
    <location>
        <begin position="1"/>
        <end position="20"/>
    </location>
</feature>
<feature type="chain" id="PRO_5023022430" evidence="1">
    <location>
        <begin position="21"/>
        <end position="122"/>
    </location>
</feature>